<comment type="caution">
    <text evidence="3">The sequence shown here is derived from an EMBL/GenBank/DDBJ whole genome shotgun (WGS) entry which is preliminary data.</text>
</comment>
<dbReference type="InterPro" id="IPR008979">
    <property type="entry name" value="Galactose-bd-like_sf"/>
</dbReference>
<sequence length="548" mass="58933">MNRNYALALAIALALALNLVATGTAFGWTIEKIPETESANWPQTLETRATGRAVTNAETGEWLRQWPGTYFETAFSGDRVAFRIGAGDVILDVRVDDDAPVILGKPEPGLYQLTGLAPGDHRLRVDVASENQGWTTIFGGFFAGEGTRALPLPAREVQLEFIGDSHTVGYANRSWQRECDNDEVWATTATSRGIAPLAAAAFDADYQVNAISGRGVVRNYGGGDGDTLPQAYPYTLFDKTRAYTDATWSPAVIVIALGTNDFSTPLTDGEPWQDRAALREAYADRYMRFVLDLRERHPDAGFVLWIADRPEGEISTALQHVVDKLAVRGERRVEMVIVSDLEMTACHWHPGQADNQRVATALNGAIARQLAAAGSGNEDSKAAQLQQRLANNPATPWNVYGPGQVTEVLPGEGPQGFPAFRVDVQSKAANPWEIGTVNSIEKPIAKDDVIVVALWLRAPHLADGETTEIPSFGLSLSSPPYDGIAGNSATVTHQWQQFFATGTAGKNFSASELGLGVHLGNAARVIDLGPVRVFNLGPGADVSGLVGD</sequence>
<evidence type="ECO:0000313" key="4">
    <source>
        <dbReference type="Proteomes" id="UP000325372"/>
    </source>
</evidence>
<proteinExistence type="predicted"/>
<dbReference type="RefSeq" id="WP_150864002.1">
    <property type="nucleotide sequence ID" value="NZ_VYXP01000005.1"/>
</dbReference>
<dbReference type="GO" id="GO:0016788">
    <property type="term" value="F:hydrolase activity, acting on ester bonds"/>
    <property type="evidence" value="ECO:0007669"/>
    <property type="project" value="UniProtKB-ARBA"/>
</dbReference>
<dbReference type="SUPFAM" id="SSF52266">
    <property type="entry name" value="SGNH hydrolase"/>
    <property type="match status" value="1"/>
</dbReference>
<feature type="chain" id="PRO_5024279064" description="Carbohydrate esterase 2 N-terminal domain-containing protein" evidence="1">
    <location>
        <begin position="22"/>
        <end position="548"/>
    </location>
</feature>
<gene>
    <name evidence="3" type="ORF">F3N42_08495</name>
</gene>
<dbReference type="Proteomes" id="UP000325372">
    <property type="component" value="Unassembled WGS sequence"/>
</dbReference>
<feature type="signal peptide" evidence="1">
    <location>
        <begin position="1"/>
        <end position="21"/>
    </location>
</feature>
<dbReference type="SUPFAM" id="SSF49785">
    <property type="entry name" value="Galactose-binding domain-like"/>
    <property type="match status" value="1"/>
</dbReference>
<organism evidence="3 4">
    <name type="scientific">Marinihelvus fidelis</name>
    <dbReference type="NCBI Taxonomy" id="2613842"/>
    <lineage>
        <taxon>Bacteria</taxon>
        <taxon>Pseudomonadati</taxon>
        <taxon>Pseudomonadota</taxon>
        <taxon>Gammaproteobacteria</taxon>
        <taxon>Chromatiales</taxon>
        <taxon>Wenzhouxiangellaceae</taxon>
        <taxon>Marinihelvus</taxon>
    </lineage>
</organism>
<evidence type="ECO:0000313" key="3">
    <source>
        <dbReference type="EMBL" id="KAA9131352.1"/>
    </source>
</evidence>
<name>A0A5N0T8U1_9GAMM</name>
<dbReference type="InterPro" id="IPR052762">
    <property type="entry name" value="PCW_deacetylase/CE"/>
</dbReference>
<dbReference type="PANTHER" id="PTHR37834">
    <property type="entry name" value="GDSL-LIKE LIPASE/ACYLHYDROLASE DOMAIN PROTEIN (AFU_ORTHOLOGUE AFUA_2G00620)"/>
    <property type="match status" value="1"/>
</dbReference>
<keyword evidence="4" id="KW-1185">Reference proteome</keyword>
<accession>A0A5N0T8U1</accession>
<dbReference type="InterPro" id="IPR036514">
    <property type="entry name" value="SGNH_hydro_sf"/>
</dbReference>
<dbReference type="Gene3D" id="3.40.50.1110">
    <property type="entry name" value="SGNH hydrolase"/>
    <property type="match status" value="1"/>
</dbReference>
<dbReference type="InterPro" id="IPR040794">
    <property type="entry name" value="CE2_N"/>
</dbReference>
<evidence type="ECO:0000256" key="1">
    <source>
        <dbReference type="SAM" id="SignalP"/>
    </source>
</evidence>
<dbReference type="PANTHER" id="PTHR37834:SF2">
    <property type="entry name" value="ESTERASE, SGNH HYDROLASE-TYPE"/>
    <property type="match status" value="1"/>
</dbReference>
<dbReference type="Gene3D" id="2.60.120.260">
    <property type="entry name" value="Galactose-binding domain-like"/>
    <property type="match status" value="2"/>
</dbReference>
<evidence type="ECO:0000259" key="2">
    <source>
        <dbReference type="Pfam" id="PF17996"/>
    </source>
</evidence>
<reference evidence="3 4" key="1">
    <citation type="submission" date="2019-09" db="EMBL/GenBank/DDBJ databases">
        <title>Wenzhouxiangella sp. Genome sequencing and assembly.</title>
        <authorList>
            <person name="Zhang R."/>
        </authorList>
    </citation>
    <scope>NUCLEOTIDE SEQUENCE [LARGE SCALE GENOMIC DNA]</scope>
    <source>
        <strain evidence="3 4">W260</strain>
    </source>
</reference>
<dbReference type="EMBL" id="VYXP01000005">
    <property type="protein sequence ID" value="KAA9131352.1"/>
    <property type="molecule type" value="Genomic_DNA"/>
</dbReference>
<feature type="domain" description="Carbohydrate esterase 2 N-terminal" evidence="2">
    <location>
        <begin position="50"/>
        <end position="153"/>
    </location>
</feature>
<protein>
    <recommendedName>
        <fullName evidence="2">Carbohydrate esterase 2 N-terminal domain-containing protein</fullName>
    </recommendedName>
</protein>
<dbReference type="Pfam" id="PF17996">
    <property type="entry name" value="CE2_N"/>
    <property type="match status" value="1"/>
</dbReference>
<dbReference type="AlphaFoldDB" id="A0A5N0T8U1"/>
<keyword evidence="1" id="KW-0732">Signal</keyword>